<dbReference type="SUPFAM" id="SSF52047">
    <property type="entry name" value="RNI-like"/>
    <property type="match status" value="1"/>
</dbReference>
<evidence type="ECO:0000259" key="1">
    <source>
        <dbReference type="Pfam" id="PF12937"/>
    </source>
</evidence>
<dbReference type="InterPro" id="IPR032675">
    <property type="entry name" value="LRR_dom_sf"/>
</dbReference>
<dbReference type="Proteomes" id="UP001148786">
    <property type="component" value="Unassembled WGS sequence"/>
</dbReference>
<dbReference type="InterPro" id="IPR001810">
    <property type="entry name" value="F-box_dom"/>
</dbReference>
<organism evidence="2 3">
    <name type="scientific">Agrocybe chaxingu</name>
    <dbReference type="NCBI Taxonomy" id="84603"/>
    <lineage>
        <taxon>Eukaryota</taxon>
        <taxon>Fungi</taxon>
        <taxon>Dikarya</taxon>
        <taxon>Basidiomycota</taxon>
        <taxon>Agaricomycotina</taxon>
        <taxon>Agaricomycetes</taxon>
        <taxon>Agaricomycetidae</taxon>
        <taxon>Agaricales</taxon>
        <taxon>Agaricineae</taxon>
        <taxon>Strophariaceae</taxon>
        <taxon>Agrocybe</taxon>
    </lineage>
</organism>
<sequence length="551" mass="62135">MSACVLCSTTSRKAGEDMPSCPRETNSCTLCVKLKDLRKEIAAAKAHLAELLSRVQPLHSALNHAHDPFENRLPPEVASRIFMFYVKSSNGYHGEYDTRDHFQYLPFTLGAVCKRWRDIAWATPTLWTTVNLRLDPDRMTPERSQLSRDWLERSRSLPLTLTIRSPAFLSTKVSPRERDSILSIIDAINNHSSRWFHLTIHAPYSVISRLRGDGSGTTILDRLEMTGRGEEVVDTDSDTTDNPNSFLMTGAVPAPTQVSIRGLRFRAVDSGLDWSNVVDVEIMGLFVGESLRLLREATRLVSCKLRVLPGRYGHTAPQHEICHRNIKTFDIVFSSAPRMTSFFSKINLPALNFFECDARKSSQGNHHSIAAIAAFIQRSACLLKHLELGELSVPNVDIIQLLRLTPKLESLHLFDVNITDELLDFIAETNIAPVEGDRFLPCLKSFFFSSPQTYSWTSVRHLIPLIPPALEDRETFRPWEEIEVGVRAGDAETTFIDEVTIAYIDTLDKEKLRVVDVFGGDDFVQASRSYHNRRRKEQREVKGSLLGGGEG</sequence>
<reference evidence="2" key="1">
    <citation type="submission" date="2022-07" db="EMBL/GenBank/DDBJ databases">
        <title>Genome Sequence of Agrocybe chaxingu.</title>
        <authorList>
            <person name="Buettner E."/>
        </authorList>
    </citation>
    <scope>NUCLEOTIDE SEQUENCE</scope>
    <source>
        <strain evidence="2">MP-N11</strain>
    </source>
</reference>
<dbReference type="EMBL" id="JANKHO010000314">
    <property type="protein sequence ID" value="KAJ3511637.1"/>
    <property type="molecule type" value="Genomic_DNA"/>
</dbReference>
<gene>
    <name evidence="2" type="ORF">NLJ89_g3984</name>
</gene>
<dbReference type="OrthoDB" id="2911049at2759"/>
<name>A0A9W8MWY0_9AGAR</name>
<dbReference type="Gene3D" id="3.80.10.10">
    <property type="entry name" value="Ribonuclease Inhibitor"/>
    <property type="match status" value="1"/>
</dbReference>
<feature type="domain" description="F-box" evidence="1">
    <location>
        <begin position="72"/>
        <end position="133"/>
    </location>
</feature>
<dbReference type="Pfam" id="PF12937">
    <property type="entry name" value="F-box-like"/>
    <property type="match status" value="1"/>
</dbReference>
<proteinExistence type="predicted"/>
<dbReference type="Gene3D" id="1.20.1280.50">
    <property type="match status" value="1"/>
</dbReference>
<protein>
    <recommendedName>
        <fullName evidence="1">F-box domain-containing protein</fullName>
    </recommendedName>
</protein>
<comment type="caution">
    <text evidence="2">The sequence shown here is derived from an EMBL/GenBank/DDBJ whole genome shotgun (WGS) entry which is preliminary data.</text>
</comment>
<evidence type="ECO:0000313" key="2">
    <source>
        <dbReference type="EMBL" id="KAJ3511637.1"/>
    </source>
</evidence>
<dbReference type="AlphaFoldDB" id="A0A9W8MWY0"/>
<evidence type="ECO:0000313" key="3">
    <source>
        <dbReference type="Proteomes" id="UP001148786"/>
    </source>
</evidence>
<keyword evidence="3" id="KW-1185">Reference proteome</keyword>
<accession>A0A9W8MWY0</accession>